<dbReference type="HAMAP" id="MF_00109">
    <property type="entry name" value="Shikimate_kinase"/>
    <property type="match status" value="1"/>
</dbReference>
<dbReference type="Pfam" id="PF01202">
    <property type="entry name" value="SKI"/>
    <property type="match status" value="1"/>
</dbReference>
<evidence type="ECO:0000256" key="10">
    <source>
        <dbReference type="ARBA" id="ARBA00048567"/>
    </source>
</evidence>
<dbReference type="GO" id="GO:0005829">
    <property type="term" value="C:cytosol"/>
    <property type="evidence" value="ECO:0007669"/>
    <property type="project" value="TreeGrafter"/>
</dbReference>
<evidence type="ECO:0000256" key="7">
    <source>
        <dbReference type="ARBA" id="ARBA00022777"/>
    </source>
</evidence>
<dbReference type="InterPro" id="IPR027417">
    <property type="entry name" value="P-loop_NTPase"/>
</dbReference>
<dbReference type="EC" id="2.7.1.71" evidence="3"/>
<evidence type="ECO:0000256" key="9">
    <source>
        <dbReference type="ARBA" id="ARBA00023141"/>
    </source>
</evidence>
<dbReference type="AlphaFoldDB" id="A0A645A7B2"/>
<accession>A0A645A7B2</accession>
<keyword evidence="5 11" id="KW-0808">Transferase</keyword>
<dbReference type="UniPathway" id="UPA00053">
    <property type="reaction ID" value="UER00088"/>
</dbReference>
<evidence type="ECO:0000256" key="4">
    <source>
        <dbReference type="ARBA" id="ARBA00022605"/>
    </source>
</evidence>
<keyword evidence="8" id="KW-0067">ATP-binding</keyword>
<dbReference type="InterPro" id="IPR031322">
    <property type="entry name" value="Shikimate/glucono_kinase"/>
</dbReference>
<reference evidence="11" key="1">
    <citation type="submission" date="2019-08" db="EMBL/GenBank/DDBJ databases">
        <authorList>
            <person name="Kucharzyk K."/>
            <person name="Murdoch R.W."/>
            <person name="Higgins S."/>
            <person name="Loffler F."/>
        </authorList>
    </citation>
    <scope>NUCLEOTIDE SEQUENCE</scope>
</reference>
<dbReference type="GO" id="GO:0009073">
    <property type="term" value="P:aromatic amino acid family biosynthetic process"/>
    <property type="evidence" value="ECO:0007669"/>
    <property type="project" value="UniProtKB-KW"/>
</dbReference>
<dbReference type="Gene3D" id="3.40.50.300">
    <property type="entry name" value="P-loop containing nucleotide triphosphate hydrolases"/>
    <property type="match status" value="1"/>
</dbReference>
<keyword evidence="7 11" id="KW-0418">Kinase</keyword>
<name>A0A645A7B2_9ZZZZ</name>
<comment type="similarity">
    <text evidence="2">Belongs to the shikimate kinase family.</text>
</comment>
<gene>
    <name evidence="11" type="primary">aroK_25</name>
    <name evidence="11" type="ORF">SDC9_95313</name>
</gene>
<keyword evidence="9" id="KW-0057">Aromatic amino acid biosynthesis</keyword>
<evidence type="ECO:0000313" key="11">
    <source>
        <dbReference type="EMBL" id="MPM48588.1"/>
    </source>
</evidence>
<dbReference type="PROSITE" id="PS01128">
    <property type="entry name" value="SHIKIMATE_KINASE"/>
    <property type="match status" value="1"/>
</dbReference>
<keyword evidence="6" id="KW-0547">Nucleotide-binding</keyword>
<organism evidence="11">
    <name type="scientific">bioreactor metagenome</name>
    <dbReference type="NCBI Taxonomy" id="1076179"/>
    <lineage>
        <taxon>unclassified sequences</taxon>
        <taxon>metagenomes</taxon>
        <taxon>ecological metagenomes</taxon>
    </lineage>
</organism>
<dbReference type="GO" id="GO:0008652">
    <property type="term" value="P:amino acid biosynthetic process"/>
    <property type="evidence" value="ECO:0007669"/>
    <property type="project" value="UniProtKB-KW"/>
</dbReference>
<evidence type="ECO:0000256" key="8">
    <source>
        <dbReference type="ARBA" id="ARBA00022840"/>
    </source>
</evidence>
<evidence type="ECO:0000256" key="2">
    <source>
        <dbReference type="ARBA" id="ARBA00006997"/>
    </source>
</evidence>
<evidence type="ECO:0000256" key="6">
    <source>
        <dbReference type="ARBA" id="ARBA00022741"/>
    </source>
</evidence>
<dbReference type="InterPro" id="IPR000623">
    <property type="entry name" value="Shikimate_kinase/TSH1"/>
</dbReference>
<comment type="caution">
    <text evidence="11">The sequence shown here is derived from an EMBL/GenBank/DDBJ whole genome shotgun (WGS) entry which is preliminary data.</text>
</comment>
<dbReference type="PANTHER" id="PTHR21087:SF16">
    <property type="entry name" value="SHIKIMATE KINASE 1, CHLOROPLASTIC"/>
    <property type="match status" value="1"/>
</dbReference>
<dbReference type="GO" id="GO:0009423">
    <property type="term" value="P:chorismate biosynthetic process"/>
    <property type="evidence" value="ECO:0007669"/>
    <property type="project" value="UniProtKB-UniPathway"/>
</dbReference>
<keyword evidence="4" id="KW-0028">Amino-acid biosynthesis</keyword>
<evidence type="ECO:0000256" key="3">
    <source>
        <dbReference type="ARBA" id="ARBA00012154"/>
    </source>
</evidence>
<dbReference type="InterPro" id="IPR023000">
    <property type="entry name" value="Shikimate_kinase_CS"/>
</dbReference>
<dbReference type="SUPFAM" id="SSF52540">
    <property type="entry name" value="P-loop containing nucleoside triphosphate hydrolases"/>
    <property type="match status" value="1"/>
</dbReference>
<evidence type="ECO:0000256" key="5">
    <source>
        <dbReference type="ARBA" id="ARBA00022679"/>
    </source>
</evidence>
<dbReference type="GO" id="GO:0005524">
    <property type="term" value="F:ATP binding"/>
    <property type="evidence" value="ECO:0007669"/>
    <property type="project" value="UniProtKB-KW"/>
</dbReference>
<sequence length="172" mass="19391">MIIAFTGFMGVGKSTIAERLSKTLLCKYIDLDKYIEEKSGLSIAEIFENLGEDYFRKLEEESLEEVIANNTGKYTVLSLGGGALISSHNQKVVKETTFCIYLRGNSATLTDRLIKAKKSRPHIKEKSGEDLEKEISRLFSVREQGYKYSATLIIDVDGKSIREIVEEIIEQI</sequence>
<dbReference type="PRINTS" id="PR01100">
    <property type="entry name" value="SHIKIMTKNASE"/>
</dbReference>
<dbReference type="PANTHER" id="PTHR21087">
    <property type="entry name" value="SHIKIMATE KINASE"/>
    <property type="match status" value="1"/>
</dbReference>
<protein>
    <recommendedName>
        <fullName evidence="3">shikimate kinase</fullName>
        <ecNumber evidence="3">2.7.1.71</ecNumber>
    </recommendedName>
</protein>
<proteinExistence type="inferred from homology"/>
<evidence type="ECO:0000256" key="1">
    <source>
        <dbReference type="ARBA" id="ARBA00004842"/>
    </source>
</evidence>
<dbReference type="EMBL" id="VSSQ01012165">
    <property type="protein sequence ID" value="MPM48588.1"/>
    <property type="molecule type" value="Genomic_DNA"/>
</dbReference>
<dbReference type="CDD" id="cd00464">
    <property type="entry name" value="SK"/>
    <property type="match status" value="1"/>
</dbReference>
<comment type="catalytic activity">
    <reaction evidence="10">
        <text>shikimate + ATP = 3-phosphoshikimate + ADP + H(+)</text>
        <dbReference type="Rhea" id="RHEA:13121"/>
        <dbReference type="ChEBI" id="CHEBI:15378"/>
        <dbReference type="ChEBI" id="CHEBI:30616"/>
        <dbReference type="ChEBI" id="CHEBI:36208"/>
        <dbReference type="ChEBI" id="CHEBI:145989"/>
        <dbReference type="ChEBI" id="CHEBI:456216"/>
        <dbReference type="EC" id="2.7.1.71"/>
    </reaction>
</comment>
<dbReference type="GO" id="GO:0004765">
    <property type="term" value="F:shikimate kinase activity"/>
    <property type="evidence" value="ECO:0007669"/>
    <property type="project" value="UniProtKB-EC"/>
</dbReference>
<comment type="pathway">
    <text evidence="1">Metabolic intermediate biosynthesis; chorismate biosynthesis; chorismate from D-erythrose 4-phosphate and phosphoenolpyruvate: step 5/7.</text>
</comment>